<organism evidence="1 2">
    <name type="scientific">Trichinella spiralis</name>
    <name type="common">Trichina worm</name>
    <dbReference type="NCBI Taxonomy" id="6334"/>
    <lineage>
        <taxon>Eukaryota</taxon>
        <taxon>Metazoa</taxon>
        <taxon>Ecdysozoa</taxon>
        <taxon>Nematoda</taxon>
        <taxon>Enoplea</taxon>
        <taxon>Dorylaimia</taxon>
        <taxon>Trichinellida</taxon>
        <taxon>Trichinellidae</taxon>
        <taxon>Trichinella</taxon>
    </lineage>
</organism>
<reference evidence="1 2" key="1">
    <citation type="submission" date="2024-07" db="EMBL/GenBank/DDBJ databases">
        <title>Enhanced genomic and transcriptomic resources for Trichinella pseudospiralis and T. spiralis underpin the discovery of pronounced molecular differences between stages and species.</title>
        <authorList>
            <person name="Pasi K.K."/>
            <person name="La Rosa G."/>
            <person name="Gomez-Morales M.A."/>
            <person name="Tosini F."/>
            <person name="Sumanam S."/>
            <person name="Young N.D."/>
            <person name="Chang B.C."/>
            <person name="Robin G.B."/>
        </authorList>
    </citation>
    <scope>NUCLEOTIDE SEQUENCE [LARGE SCALE GENOMIC DNA]</scope>
    <source>
        <strain evidence="1">ISS534</strain>
    </source>
</reference>
<evidence type="ECO:0000313" key="1">
    <source>
        <dbReference type="EMBL" id="KAL1243729.1"/>
    </source>
</evidence>
<gene>
    <name evidence="1" type="ORF">TSPI_00685</name>
</gene>
<protein>
    <submittedName>
        <fullName evidence="1">Bacitracin transport permease protein BcrB</fullName>
    </submittedName>
</protein>
<name>A0ABR3KVX5_TRISP</name>
<proteinExistence type="predicted"/>
<sequence>MRYASYIIHILVYNVSEFIVSSLTYQLVETIEYNSFELRLTSFEAFLFGRLLLAINTSQYIFEGAKDPETRRMM</sequence>
<evidence type="ECO:0000313" key="2">
    <source>
        <dbReference type="Proteomes" id="UP001558632"/>
    </source>
</evidence>
<accession>A0ABR3KVX5</accession>
<dbReference type="Proteomes" id="UP001558632">
    <property type="component" value="Unassembled WGS sequence"/>
</dbReference>
<comment type="caution">
    <text evidence="1">The sequence shown here is derived from an EMBL/GenBank/DDBJ whole genome shotgun (WGS) entry which is preliminary data.</text>
</comment>
<dbReference type="EMBL" id="JBEUSY010000165">
    <property type="protein sequence ID" value="KAL1243729.1"/>
    <property type="molecule type" value="Genomic_DNA"/>
</dbReference>
<keyword evidence="2" id="KW-1185">Reference proteome</keyword>